<proteinExistence type="inferred from homology"/>
<evidence type="ECO:0000256" key="2">
    <source>
        <dbReference type="ARBA" id="ARBA00008807"/>
    </source>
</evidence>
<evidence type="ECO:0000256" key="8">
    <source>
        <dbReference type="ARBA" id="ARBA00023136"/>
    </source>
</evidence>
<feature type="transmembrane region" description="Helical" evidence="9">
    <location>
        <begin position="389"/>
        <end position="410"/>
    </location>
</feature>
<evidence type="ECO:0000256" key="1">
    <source>
        <dbReference type="ARBA" id="ARBA00004141"/>
    </source>
</evidence>
<dbReference type="GO" id="GO:0016020">
    <property type="term" value="C:membrane"/>
    <property type="evidence" value="ECO:0007669"/>
    <property type="project" value="UniProtKB-SubCell"/>
</dbReference>
<protein>
    <recommendedName>
        <fullName evidence="12">OPT family small oligopeptide transporter</fullName>
    </recommendedName>
</protein>
<keyword evidence="8 9" id="KW-0472">Membrane</keyword>
<dbReference type="HOGENOM" id="CLU_004965_1_1_1"/>
<evidence type="ECO:0000256" key="7">
    <source>
        <dbReference type="ARBA" id="ARBA00022989"/>
    </source>
</evidence>
<dbReference type="EMBL" id="KN824280">
    <property type="protein sequence ID" value="KIM32212.1"/>
    <property type="molecule type" value="Genomic_DNA"/>
</dbReference>
<evidence type="ECO:0000256" key="3">
    <source>
        <dbReference type="ARBA" id="ARBA00022448"/>
    </source>
</evidence>
<sequence>MESNAAITTSDKRDSYQRHDAYPMNTFVLPTEATIEDYAEEEDSPYEEVRVSVSNTDDPEMPVNTFRTWFIGLTLTLVGAGLNTFFILRNPYRLIASYAILLIAYPLGRVAAYVLPIRTFRLPRWLGGISFSFNPGPFNIKEHVCIYMMANAAVFPTYAMNTVIAVEWYYKIQWGTGFSFCLVLATQVTGFGFAGLFRRILIKPASLIWPETLVTSTLLNTLHAEEDWHTREDGGVSRYKWFIWMFFGSFVWHWLPGYLFVSLSYFSFACWFAPQNLVVNQLFGTQRGLGMGMITFDWTQIAWVGSPLMIPWWAEVHMFLGFVIFWWILQPALYYTNTFYMAYLPMGDTNTFDRFGQVYNISRILTPDNTLNHTAYEEYSALYLSPPYISWYLLTFAISTCILSHTLLYHGVTLWNAFKKIDPEEEDIHAKLMKVYPEVPRWWYWIVIGLFFIVGAISVQAFPTQMPVYAVMLSLIVPLIYMLPAGLIFAVTGQPLSLNFLAQVIPGALLPGKPIANMIFKCYSIETLYSAQMFTQDLKLGHYLKIPPRTTFMVQLTASCLSVLVQIGVKDLLFAVVKDICTQGQKDALTCPRNRVYFNTSAIWGLVGPTRLFGPGAPYNVFLYALLAGALAPIPLWYYQRRFPTTRLKYINLPVLLNGPSAAPPATGVNYASFFIIGFIFRKCSVS</sequence>
<gene>
    <name evidence="10" type="ORF">M408DRAFT_215437</name>
</gene>
<evidence type="ECO:0000256" key="5">
    <source>
        <dbReference type="ARBA" id="ARBA00022856"/>
    </source>
</evidence>
<accession>A0A0C2XTI7</accession>
<feature type="transmembrane region" description="Helical" evidence="9">
    <location>
        <begin position="621"/>
        <end position="639"/>
    </location>
</feature>
<feature type="transmembrane region" description="Helical" evidence="9">
    <location>
        <begin position="144"/>
        <end position="170"/>
    </location>
</feature>
<dbReference type="GO" id="GO:0035673">
    <property type="term" value="F:oligopeptide transmembrane transporter activity"/>
    <property type="evidence" value="ECO:0007669"/>
    <property type="project" value="InterPro"/>
</dbReference>
<keyword evidence="6" id="KW-0653">Protein transport</keyword>
<dbReference type="NCBIfam" id="TIGR00727">
    <property type="entry name" value="ISP4_OPT"/>
    <property type="match status" value="1"/>
</dbReference>
<comment type="subcellular location">
    <subcellularLocation>
        <location evidence="1">Membrane</location>
        <topology evidence="1">Multi-pass membrane protein</topology>
    </subcellularLocation>
</comment>
<dbReference type="PANTHER" id="PTHR22601">
    <property type="entry name" value="ISP4 LIKE PROTEIN"/>
    <property type="match status" value="1"/>
</dbReference>
<reference evidence="10 11" key="1">
    <citation type="submission" date="2014-04" db="EMBL/GenBank/DDBJ databases">
        <authorList>
            <consortium name="DOE Joint Genome Institute"/>
            <person name="Kuo A."/>
            <person name="Zuccaro A."/>
            <person name="Kohler A."/>
            <person name="Nagy L.G."/>
            <person name="Floudas D."/>
            <person name="Copeland A."/>
            <person name="Barry K.W."/>
            <person name="Cichocki N."/>
            <person name="Veneault-Fourrey C."/>
            <person name="LaButti K."/>
            <person name="Lindquist E.A."/>
            <person name="Lipzen A."/>
            <person name="Lundell T."/>
            <person name="Morin E."/>
            <person name="Murat C."/>
            <person name="Sun H."/>
            <person name="Tunlid A."/>
            <person name="Henrissat B."/>
            <person name="Grigoriev I.V."/>
            <person name="Hibbett D.S."/>
            <person name="Martin F."/>
            <person name="Nordberg H.P."/>
            <person name="Cantor M.N."/>
            <person name="Hua S.X."/>
        </authorList>
    </citation>
    <scope>NUCLEOTIDE SEQUENCE [LARGE SCALE GENOMIC DNA]</scope>
    <source>
        <strain evidence="10 11">MAFF 305830</strain>
    </source>
</reference>
<feature type="transmembrane region" description="Helical" evidence="9">
    <location>
        <begin position="442"/>
        <end position="462"/>
    </location>
</feature>
<evidence type="ECO:0008006" key="12">
    <source>
        <dbReference type="Google" id="ProtNLM"/>
    </source>
</evidence>
<dbReference type="InterPro" id="IPR004648">
    <property type="entry name" value="Oligpept_transpt"/>
</dbReference>
<evidence type="ECO:0000256" key="4">
    <source>
        <dbReference type="ARBA" id="ARBA00022692"/>
    </source>
</evidence>
<keyword evidence="3" id="KW-0813">Transport</keyword>
<feature type="transmembrane region" description="Helical" evidence="9">
    <location>
        <begin position="468"/>
        <end position="491"/>
    </location>
</feature>
<feature type="transmembrane region" description="Helical" evidence="9">
    <location>
        <begin position="94"/>
        <end position="115"/>
    </location>
</feature>
<keyword evidence="7 9" id="KW-1133">Transmembrane helix</keyword>
<keyword evidence="5" id="KW-0571">Peptide transport</keyword>
<dbReference type="GO" id="GO:0015031">
    <property type="term" value="P:protein transport"/>
    <property type="evidence" value="ECO:0007669"/>
    <property type="project" value="UniProtKB-KW"/>
</dbReference>
<dbReference type="OrthoDB" id="9986677at2759"/>
<keyword evidence="11" id="KW-1185">Reference proteome</keyword>
<evidence type="ECO:0000256" key="6">
    <source>
        <dbReference type="ARBA" id="ARBA00022927"/>
    </source>
</evidence>
<dbReference type="InterPro" id="IPR004813">
    <property type="entry name" value="OPT"/>
</dbReference>
<dbReference type="NCBIfam" id="TIGR00728">
    <property type="entry name" value="OPT_sfam"/>
    <property type="match status" value="1"/>
</dbReference>
<name>A0A0C2XTI7_SERVB</name>
<comment type="similarity">
    <text evidence="2">Belongs to the oligopeptide OPT transporter family.</text>
</comment>
<dbReference type="Proteomes" id="UP000054097">
    <property type="component" value="Unassembled WGS sequence"/>
</dbReference>
<dbReference type="AlphaFoldDB" id="A0A0C2XTI7"/>
<feature type="transmembrane region" description="Helical" evidence="9">
    <location>
        <begin position="176"/>
        <end position="197"/>
    </location>
</feature>
<evidence type="ECO:0000313" key="10">
    <source>
        <dbReference type="EMBL" id="KIM32212.1"/>
    </source>
</evidence>
<organism evidence="10 11">
    <name type="scientific">Serendipita vermifera MAFF 305830</name>
    <dbReference type="NCBI Taxonomy" id="933852"/>
    <lineage>
        <taxon>Eukaryota</taxon>
        <taxon>Fungi</taxon>
        <taxon>Dikarya</taxon>
        <taxon>Basidiomycota</taxon>
        <taxon>Agaricomycotina</taxon>
        <taxon>Agaricomycetes</taxon>
        <taxon>Sebacinales</taxon>
        <taxon>Serendipitaceae</taxon>
        <taxon>Serendipita</taxon>
    </lineage>
</organism>
<feature type="transmembrane region" description="Helical" evidence="9">
    <location>
        <begin position="241"/>
        <end position="268"/>
    </location>
</feature>
<evidence type="ECO:0000256" key="9">
    <source>
        <dbReference type="SAM" id="Phobius"/>
    </source>
</evidence>
<feature type="transmembrane region" description="Helical" evidence="9">
    <location>
        <begin position="69"/>
        <end position="88"/>
    </location>
</feature>
<reference evidence="11" key="2">
    <citation type="submission" date="2015-01" db="EMBL/GenBank/DDBJ databases">
        <title>Evolutionary Origins and Diversification of the Mycorrhizal Mutualists.</title>
        <authorList>
            <consortium name="DOE Joint Genome Institute"/>
            <consortium name="Mycorrhizal Genomics Consortium"/>
            <person name="Kohler A."/>
            <person name="Kuo A."/>
            <person name="Nagy L.G."/>
            <person name="Floudas D."/>
            <person name="Copeland A."/>
            <person name="Barry K.W."/>
            <person name="Cichocki N."/>
            <person name="Veneault-Fourrey C."/>
            <person name="LaButti K."/>
            <person name="Lindquist E.A."/>
            <person name="Lipzen A."/>
            <person name="Lundell T."/>
            <person name="Morin E."/>
            <person name="Murat C."/>
            <person name="Riley R."/>
            <person name="Ohm R."/>
            <person name="Sun H."/>
            <person name="Tunlid A."/>
            <person name="Henrissat B."/>
            <person name="Grigoriev I.V."/>
            <person name="Hibbett D.S."/>
            <person name="Martin F."/>
        </authorList>
    </citation>
    <scope>NUCLEOTIDE SEQUENCE [LARGE SCALE GENOMIC DNA]</scope>
    <source>
        <strain evidence="11">MAFF 305830</strain>
    </source>
</reference>
<dbReference type="Pfam" id="PF03169">
    <property type="entry name" value="OPT"/>
    <property type="match status" value="1"/>
</dbReference>
<evidence type="ECO:0000313" key="11">
    <source>
        <dbReference type="Proteomes" id="UP000054097"/>
    </source>
</evidence>
<keyword evidence="4 9" id="KW-0812">Transmembrane</keyword>